<dbReference type="eggNOG" id="COG3387">
    <property type="taxonomic scope" value="Bacteria"/>
</dbReference>
<feature type="domain" description="GH15-like" evidence="1">
    <location>
        <begin position="287"/>
        <end position="645"/>
    </location>
</feature>
<keyword evidence="3" id="KW-1185">Reference proteome</keyword>
<dbReference type="KEGG" id="tpz:Tph_c09170"/>
<dbReference type="InterPro" id="IPR012341">
    <property type="entry name" value="6hp_glycosidase-like_sf"/>
</dbReference>
<name>K4LGD8_THEPS</name>
<reference evidence="2 3" key="1">
    <citation type="journal article" date="2012" name="BMC Genomics">
        <title>Genome-guided analysis of physiological and morphological traits of the fermentative acetate oxidizer Thermacetogenium phaeum.</title>
        <authorList>
            <person name="Oehler D."/>
            <person name="Poehlein A."/>
            <person name="Leimbach A."/>
            <person name="Muller N."/>
            <person name="Daniel R."/>
            <person name="Gottschalk G."/>
            <person name="Schink B."/>
        </authorList>
    </citation>
    <scope>NUCLEOTIDE SEQUENCE [LARGE SCALE GENOMIC DNA]</scope>
    <source>
        <strain evidence="3">ATCC BAA-254 / DSM 26808 / PB</strain>
    </source>
</reference>
<dbReference type="HOGENOM" id="CLU_028187_0_0_9"/>
<dbReference type="SUPFAM" id="SSF48208">
    <property type="entry name" value="Six-hairpin glycosidases"/>
    <property type="match status" value="1"/>
</dbReference>
<dbReference type="PANTHER" id="PTHR31616">
    <property type="entry name" value="TREHALASE"/>
    <property type="match status" value="1"/>
</dbReference>
<dbReference type="InterPro" id="IPR008928">
    <property type="entry name" value="6-hairpin_glycosidase_sf"/>
</dbReference>
<dbReference type="Pfam" id="PF00723">
    <property type="entry name" value="Glyco_hydro_15"/>
    <property type="match status" value="1"/>
</dbReference>
<dbReference type="EMBL" id="CP003732">
    <property type="protein sequence ID" value="AFV11147.1"/>
    <property type="molecule type" value="Genomic_DNA"/>
</dbReference>
<dbReference type="STRING" id="1089553.Tph_c09170"/>
<dbReference type="InterPro" id="IPR011613">
    <property type="entry name" value="GH15-like"/>
</dbReference>
<gene>
    <name evidence="2" type="ordered locus">Tph_c09170</name>
</gene>
<organism evidence="2 3">
    <name type="scientific">Thermacetogenium phaeum (strain ATCC BAA-254 / DSM 26808 / PB)</name>
    <dbReference type="NCBI Taxonomy" id="1089553"/>
    <lineage>
        <taxon>Bacteria</taxon>
        <taxon>Bacillati</taxon>
        <taxon>Bacillota</taxon>
        <taxon>Clostridia</taxon>
        <taxon>Thermoanaerobacterales</taxon>
        <taxon>Thermoanaerobacteraceae</taxon>
        <taxon>Thermacetogenium</taxon>
    </lineage>
</organism>
<sequence>MRMPRILVLGNGNVLINFDEKLNLRDLYFPVIGLDNHVGGPHCRIGFWDEGVFSWLGEESWQRRLRYREDSLVTMAQVVNDRLGLELLISDAVHPRYDLFIRRMRIRNRKSWRRKLRIFFSHDFSISGTEIGDTALVDPVSRGVCHYKRSIYLLANGLAQGKGIFQYATGRKRFGGAEGTWRDAEDGWLEGNPIDHGSVDSTISFELCLEAKEEENLWYWIALGDRLQVVRQLNSLVLDRGPEHLLQETDNYWKNWVNRHDWNFGDLPEKVSRLFKLSLLIIRTQCDNRGAILAATDSDVLATARDHYSYIWPRDAALVAMALDRVGFPEVPQSFFRLAVKMLTEGGFNLQRYNADGTQGSSWYPLIRDDEEQLPIQEDESALINCALWYHYRQYRDYEALAPFYWDLVKKIGDFLNQFRDPATKLPLPSYDLWEERRGIFSFTVATVYAGLLAAANFGELFGDGKSAAAYRQGAREVREAMERFLYDGKIGRFLRGVYPRRRNSRMELVPDFTLDASLYGLFAFGAFSTDDPRVERTMTAVEESLRVKTGIGGIARYTGDWYFRMSEDIESVPGSPWFITTLWLADWYIARARTRDDLASARKVLEWVADHAMESGVLSEQIHPYTGEPLSVAPLTWSHSTFVMTVANYLEKLQALSTP</sequence>
<evidence type="ECO:0000313" key="3">
    <source>
        <dbReference type="Proteomes" id="UP000000467"/>
    </source>
</evidence>
<dbReference type="AlphaFoldDB" id="K4LGD8"/>
<dbReference type="Proteomes" id="UP000000467">
    <property type="component" value="Chromosome"/>
</dbReference>
<dbReference type="GO" id="GO:0004553">
    <property type="term" value="F:hydrolase activity, hydrolyzing O-glycosyl compounds"/>
    <property type="evidence" value="ECO:0007669"/>
    <property type="project" value="TreeGrafter"/>
</dbReference>
<dbReference type="Gene3D" id="1.50.10.10">
    <property type="match status" value="1"/>
</dbReference>
<evidence type="ECO:0000313" key="2">
    <source>
        <dbReference type="EMBL" id="AFV11147.1"/>
    </source>
</evidence>
<dbReference type="PANTHER" id="PTHR31616:SF13">
    <property type="entry name" value="GLUCAN 1,4-ALPHA-GLUCOSIDASE"/>
    <property type="match status" value="1"/>
</dbReference>
<dbReference type="GO" id="GO:0005975">
    <property type="term" value="P:carbohydrate metabolic process"/>
    <property type="evidence" value="ECO:0007669"/>
    <property type="project" value="InterPro"/>
</dbReference>
<keyword evidence="2" id="KW-0378">Hydrolase</keyword>
<protein>
    <submittedName>
        <fullName evidence="2">Glycoside hydrolase</fullName>
    </submittedName>
</protein>
<accession>K4LGD8</accession>
<evidence type="ECO:0000259" key="1">
    <source>
        <dbReference type="Pfam" id="PF00723"/>
    </source>
</evidence>
<proteinExistence type="predicted"/>